<proteinExistence type="predicted"/>
<accession>A0AAV2D7Q2</accession>
<feature type="region of interest" description="Disordered" evidence="1">
    <location>
        <begin position="41"/>
        <end position="107"/>
    </location>
</feature>
<reference evidence="2 3" key="1">
    <citation type="submission" date="2024-04" db="EMBL/GenBank/DDBJ databases">
        <authorList>
            <person name="Fracassetti M."/>
        </authorList>
    </citation>
    <scope>NUCLEOTIDE SEQUENCE [LARGE SCALE GENOMIC DNA]</scope>
</reference>
<feature type="compositionally biased region" description="Basic and acidic residues" evidence="1">
    <location>
        <begin position="73"/>
        <end position="107"/>
    </location>
</feature>
<evidence type="ECO:0000256" key="1">
    <source>
        <dbReference type="SAM" id="MobiDB-lite"/>
    </source>
</evidence>
<dbReference type="Proteomes" id="UP001497516">
    <property type="component" value="Chromosome 2"/>
</dbReference>
<keyword evidence="3" id="KW-1185">Reference proteome</keyword>
<name>A0AAV2D7Q2_9ROSI</name>
<dbReference type="AlphaFoldDB" id="A0AAV2D7Q2"/>
<sequence length="107" mass="11632">MRKHDADVAGTNMRIDIDARMMTAREYGVDGAVPKLFWAATLGNRPAKRRKGRHDESESDESDDKAGASDGVTTEKEDAGDHTVFGGEKKIVSGGEGGEKKLRAREK</sequence>
<evidence type="ECO:0000313" key="2">
    <source>
        <dbReference type="EMBL" id="CAL1368701.1"/>
    </source>
</evidence>
<gene>
    <name evidence="2" type="ORF">LTRI10_LOCUS11697</name>
</gene>
<dbReference type="EMBL" id="OZ034815">
    <property type="protein sequence ID" value="CAL1368701.1"/>
    <property type="molecule type" value="Genomic_DNA"/>
</dbReference>
<protein>
    <submittedName>
        <fullName evidence="2">Uncharacterized protein</fullName>
    </submittedName>
</protein>
<organism evidence="2 3">
    <name type="scientific">Linum trigynum</name>
    <dbReference type="NCBI Taxonomy" id="586398"/>
    <lineage>
        <taxon>Eukaryota</taxon>
        <taxon>Viridiplantae</taxon>
        <taxon>Streptophyta</taxon>
        <taxon>Embryophyta</taxon>
        <taxon>Tracheophyta</taxon>
        <taxon>Spermatophyta</taxon>
        <taxon>Magnoliopsida</taxon>
        <taxon>eudicotyledons</taxon>
        <taxon>Gunneridae</taxon>
        <taxon>Pentapetalae</taxon>
        <taxon>rosids</taxon>
        <taxon>fabids</taxon>
        <taxon>Malpighiales</taxon>
        <taxon>Linaceae</taxon>
        <taxon>Linum</taxon>
    </lineage>
</organism>
<evidence type="ECO:0000313" key="3">
    <source>
        <dbReference type="Proteomes" id="UP001497516"/>
    </source>
</evidence>